<evidence type="ECO:0000313" key="4">
    <source>
        <dbReference type="Proteomes" id="UP001059041"/>
    </source>
</evidence>
<protein>
    <submittedName>
        <fullName evidence="3">Oral-facial-digital syndrome 1 protein-like protein</fullName>
    </submittedName>
</protein>
<evidence type="ECO:0000313" key="3">
    <source>
        <dbReference type="EMBL" id="KAI7808584.1"/>
    </source>
</evidence>
<keyword evidence="1" id="KW-0175">Coiled coil</keyword>
<proteinExistence type="predicted"/>
<accession>A0A9W7WUN0</accession>
<feature type="compositionally biased region" description="Polar residues" evidence="2">
    <location>
        <begin position="737"/>
        <end position="747"/>
    </location>
</feature>
<dbReference type="AlphaFoldDB" id="A0A9W7WUN0"/>
<evidence type="ECO:0000256" key="2">
    <source>
        <dbReference type="SAM" id="MobiDB-lite"/>
    </source>
</evidence>
<keyword evidence="4" id="KW-1185">Reference proteome</keyword>
<comment type="caution">
    <text evidence="3">The sequence shown here is derived from an EMBL/GenBank/DDBJ whole genome shotgun (WGS) entry which is preliminary data.</text>
</comment>
<dbReference type="EMBL" id="JAFHDT010000006">
    <property type="protein sequence ID" value="KAI7808584.1"/>
    <property type="molecule type" value="Genomic_DNA"/>
</dbReference>
<feature type="region of interest" description="Disordered" evidence="2">
    <location>
        <begin position="816"/>
        <end position="843"/>
    </location>
</feature>
<feature type="compositionally biased region" description="Low complexity" evidence="2">
    <location>
        <begin position="763"/>
        <end position="782"/>
    </location>
</feature>
<feature type="coiled-coil region" evidence="1">
    <location>
        <begin position="388"/>
        <end position="428"/>
    </location>
</feature>
<feature type="compositionally biased region" description="Basic and acidic residues" evidence="2">
    <location>
        <begin position="897"/>
        <end position="922"/>
    </location>
</feature>
<feature type="region of interest" description="Disordered" evidence="2">
    <location>
        <begin position="892"/>
        <end position="922"/>
    </location>
</feature>
<gene>
    <name evidence="3" type="ORF">IRJ41_008758</name>
</gene>
<dbReference type="GO" id="GO:0005813">
    <property type="term" value="C:centrosome"/>
    <property type="evidence" value="ECO:0007669"/>
    <property type="project" value="TreeGrafter"/>
</dbReference>
<feature type="compositionally biased region" description="Basic and acidic residues" evidence="2">
    <location>
        <begin position="692"/>
        <end position="710"/>
    </location>
</feature>
<dbReference type="Proteomes" id="UP001059041">
    <property type="component" value="Linkage Group LG6"/>
</dbReference>
<feature type="compositionally biased region" description="Basic and acidic residues" evidence="2">
    <location>
        <begin position="626"/>
        <end position="635"/>
    </location>
</feature>
<reference evidence="3" key="1">
    <citation type="submission" date="2021-02" db="EMBL/GenBank/DDBJ databases">
        <title>Comparative genomics reveals that relaxation of natural selection precedes convergent phenotypic evolution of cavefish.</title>
        <authorList>
            <person name="Peng Z."/>
        </authorList>
    </citation>
    <scope>NUCLEOTIDE SEQUENCE</scope>
    <source>
        <tissue evidence="3">Muscle</tissue>
    </source>
</reference>
<dbReference type="InterPro" id="IPR055289">
    <property type="entry name" value="OFD1"/>
</dbReference>
<organism evidence="3 4">
    <name type="scientific">Triplophysa rosa</name>
    <name type="common">Cave loach</name>
    <dbReference type="NCBI Taxonomy" id="992332"/>
    <lineage>
        <taxon>Eukaryota</taxon>
        <taxon>Metazoa</taxon>
        <taxon>Chordata</taxon>
        <taxon>Craniata</taxon>
        <taxon>Vertebrata</taxon>
        <taxon>Euteleostomi</taxon>
        <taxon>Actinopterygii</taxon>
        <taxon>Neopterygii</taxon>
        <taxon>Teleostei</taxon>
        <taxon>Ostariophysi</taxon>
        <taxon>Cypriniformes</taxon>
        <taxon>Nemacheilidae</taxon>
        <taxon>Triplophysa</taxon>
    </lineage>
</organism>
<evidence type="ECO:0000256" key="1">
    <source>
        <dbReference type="SAM" id="Coils"/>
    </source>
</evidence>
<feature type="coiled-coil region" evidence="1">
    <location>
        <begin position="463"/>
        <end position="543"/>
    </location>
</feature>
<feature type="region of interest" description="Disordered" evidence="2">
    <location>
        <begin position="626"/>
        <end position="793"/>
    </location>
</feature>
<name>A0A9W7WUN0_TRIRA</name>
<feature type="coiled-coil region" evidence="1">
    <location>
        <begin position="227"/>
        <end position="276"/>
    </location>
</feature>
<dbReference type="PANTHER" id="PTHR39063">
    <property type="entry name" value="ORAL-FACIAL-DIGITAL SYNDROME 1 PROTEIN HOMOLOG"/>
    <property type="match status" value="1"/>
</dbReference>
<sequence>MSVNEEESLSADEIRQKLYQTFKSRGLLDSLKTQLRNQLIQELQQPVRTRRTVLRSASAASSAVLATACNSVMIDHLKSIGCEYTLSVFYPECGMSKDKVLSSRDLLQLMKISPHMPLYKAVMSNLQKGQTGFLMTLFTEVADHLHGSVNCDAASQTSAEDAHKESLVEKMQMIEQEYERVRNREDRWTSVEAKLTQHRRDIEEQAQVELKAKLQHFMDVEITKVKREEQEKSRKEILELRRDMERTHELRSEALVSRERNAIQRLQKHQEMEEKELYTQRQMLLKDIESVRHRETEVKRRTEAFEKSCKFHEEKMKTVEDLMRRRELSVKNTEDSFQQKLKSEVMKYQLELKEDYMKRTEMLAENEKKNKVESVGLQKEWAVIEAKAEEHERSLSEVKRLLMELETLRGQKRQLEEKLDDMRDYSELKRQTLEHQTQIRLTRQQLEENRRLAREVSGPSEEQLRLQAELQRLQTARRRDEEEFETQKNVLHTQLQHEVQKCALLKAQLMECEERTRWMNANAEEIQLQLKHTQQALENEILRNPKPSLVDRSVLCLNPPDMSIDSALFRRATGSDAALCEAGVTLRAPRCRVEAPERDSELLSGALTRIRELEIEADRLEDAYRTHQQRADASRHRTTTSTSYIKPRVTFSGALDPHQPLGRPPSGDQTPPRLGSPPARRLSSTPVSISRPDAHQTHPVAHDRLRKTDTEGPAVMFTDLRTDRQISPIPPADSRDLTSVSSPTMKSTTRDHSSPPRLQQMISSPSSSSSSSSSSQGSSSQPEKISLHDLTDPEPLECVDQECILEKLQDTHTQRCLRDEAVPSSDAREEEERPEEREDERLEQELEIQHEKEAEEEHVTGAASVIGGRDEEAERVADVINPLEKYMMILTQGKPEQSPKKESDRESPQEEHLLSEINDDRSSQQDLSVFTIARLLNLPQSKLNEKTKPSRKNHDDVINVCSVQPLDVCGFSASHIEFMDTLMRHTS</sequence>
<dbReference type="GO" id="GO:0005576">
    <property type="term" value="C:extracellular region"/>
    <property type="evidence" value="ECO:0007669"/>
    <property type="project" value="GOC"/>
</dbReference>
<dbReference type="PANTHER" id="PTHR39063:SF1">
    <property type="entry name" value="OFD1 CENTRIOLE AND CENTRIOLAR SATELLITE PROTEIN"/>
    <property type="match status" value="1"/>
</dbReference>
<dbReference type="GO" id="GO:0060287">
    <property type="term" value="P:epithelial cilium movement involved in determination of left/right asymmetry"/>
    <property type="evidence" value="ECO:0007669"/>
    <property type="project" value="TreeGrafter"/>
</dbReference>
<dbReference type="GO" id="GO:0036064">
    <property type="term" value="C:ciliary basal body"/>
    <property type="evidence" value="ECO:0007669"/>
    <property type="project" value="TreeGrafter"/>
</dbReference>